<sequence length="125" mass="14351">MTTNIALTNISFNFLRGSHQFLELILDNINSSVLLLNNRMELISFNNAFLAMFPKNKDKDLIYIRCGEAIGCAYQVEEQKDCGKTSKCRNCELRLSAISTYLNNTTTFRKKSPAHFMLSVTKRWT</sequence>
<evidence type="ECO:0000313" key="2">
    <source>
        <dbReference type="Proteomes" id="UP001209229"/>
    </source>
</evidence>
<name>A0AAE3M3P7_9BACT</name>
<reference evidence="1" key="1">
    <citation type="submission" date="2022-10" db="EMBL/GenBank/DDBJ databases">
        <authorList>
            <person name="Yu W.X."/>
        </authorList>
    </citation>
    <scope>NUCLEOTIDE SEQUENCE</scope>
    <source>
        <strain evidence="1">AAT</strain>
    </source>
</reference>
<evidence type="ECO:0000313" key="1">
    <source>
        <dbReference type="EMBL" id="MCW3786499.1"/>
    </source>
</evidence>
<organism evidence="1 2">
    <name type="scientific">Plebeiibacterium sediminum</name>
    <dbReference type="NCBI Taxonomy" id="2992112"/>
    <lineage>
        <taxon>Bacteria</taxon>
        <taxon>Pseudomonadati</taxon>
        <taxon>Bacteroidota</taxon>
        <taxon>Bacteroidia</taxon>
        <taxon>Marinilabiliales</taxon>
        <taxon>Marinilabiliaceae</taxon>
        <taxon>Plebeiibacterium</taxon>
    </lineage>
</organism>
<comment type="caution">
    <text evidence="1">The sequence shown here is derived from an EMBL/GenBank/DDBJ whole genome shotgun (WGS) entry which is preliminary data.</text>
</comment>
<dbReference type="AlphaFoldDB" id="A0AAE3M3P7"/>
<gene>
    <name evidence="1" type="ORF">OM075_08475</name>
</gene>
<proteinExistence type="predicted"/>
<accession>A0AAE3M3P7</accession>
<protein>
    <submittedName>
        <fullName evidence="1">Uncharacterized protein</fullName>
    </submittedName>
</protein>
<keyword evidence="2" id="KW-1185">Reference proteome</keyword>
<dbReference type="Proteomes" id="UP001209229">
    <property type="component" value="Unassembled WGS sequence"/>
</dbReference>
<dbReference type="EMBL" id="JAPDPJ010000015">
    <property type="protein sequence ID" value="MCW3786499.1"/>
    <property type="molecule type" value="Genomic_DNA"/>
</dbReference>
<dbReference type="RefSeq" id="WP_301190064.1">
    <property type="nucleotide sequence ID" value="NZ_JAPDPJ010000015.1"/>
</dbReference>